<feature type="compositionally biased region" description="Basic and acidic residues" evidence="2">
    <location>
        <begin position="455"/>
        <end position="466"/>
    </location>
</feature>
<feature type="domain" description="DUF630" evidence="4">
    <location>
        <begin position="164"/>
        <end position="224"/>
    </location>
</feature>
<dbReference type="InterPro" id="IPR006867">
    <property type="entry name" value="DUF632"/>
</dbReference>
<dbReference type="PANTHER" id="PTHR21450:SF2">
    <property type="entry name" value="FAMILY PROTEIN, PUTATIVE (DUF630 AND DUF632)-RELATED"/>
    <property type="match status" value="1"/>
</dbReference>
<dbReference type="InterPro" id="IPR006868">
    <property type="entry name" value="DUF630"/>
</dbReference>
<comment type="caution">
    <text evidence="5">The sequence shown here is derived from an EMBL/GenBank/DDBJ whole genome shotgun (WGS) entry which is preliminary data.</text>
</comment>
<evidence type="ECO:0000259" key="3">
    <source>
        <dbReference type="Pfam" id="PF04782"/>
    </source>
</evidence>
<feature type="compositionally biased region" description="Low complexity" evidence="2">
    <location>
        <begin position="343"/>
        <end position="373"/>
    </location>
</feature>
<feature type="region of interest" description="Disordered" evidence="2">
    <location>
        <begin position="224"/>
        <end position="374"/>
    </location>
</feature>
<dbReference type="PANTHER" id="PTHR21450">
    <property type="entry name" value="PROTEIN ALTERED PHOSPHATE STARVATION RESPONSE 1"/>
    <property type="match status" value="1"/>
</dbReference>
<accession>A0A5J9U705</accession>
<feature type="compositionally biased region" description="Pro residues" evidence="2">
    <location>
        <begin position="470"/>
        <end position="481"/>
    </location>
</feature>
<evidence type="ECO:0008006" key="7">
    <source>
        <dbReference type="Google" id="ProtNLM"/>
    </source>
</evidence>
<proteinExistence type="predicted"/>
<protein>
    <recommendedName>
        <fullName evidence="7">DUF632 domain-containing protein</fullName>
    </recommendedName>
</protein>
<dbReference type="AlphaFoldDB" id="A0A5J9U705"/>
<evidence type="ECO:0000256" key="2">
    <source>
        <dbReference type="SAM" id="MobiDB-lite"/>
    </source>
</evidence>
<feature type="domain" description="DUF632" evidence="3">
    <location>
        <begin position="626"/>
        <end position="945"/>
    </location>
</feature>
<name>A0A5J9U705_9POAL</name>
<feature type="compositionally biased region" description="Basic and acidic residues" evidence="2">
    <location>
        <begin position="317"/>
        <end position="328"/>
    </location>
</feature>
<evidence type="ECO:0000313" key="6">
    <source>
        <dbReference type="Proteomes" id="UP000324897"/>
    </source>
</evidence>
<feature type="compositionally biased region" description="Low complexity" evidence="2">
    <location>
        <begin position="502"/>
        <end position="520"/>
    </location>
</feature>
<reference evidence="5 6" key="1">
    <citation type="journal article" date="2019" name="Sci. Rep.">
        <title>A high-quality genome of Eragrostis curvula grass provides insights into Poaceae evolution and supports new strategies to enhance forage quality.</title>
        <authorList>
            <person name="Carballo J."/>
            <person name="Santos B.A.C.M."/>
            <person name="Zappacosta D."/>
            <person name="Garbus I."/>
            <person name="Selva J.P."/>
            <person name="Gallo C.A."/>
            <person name="Diaz A."/>
            <person name="Albertini E."/>
            <person name="Caccamo M."/>
            <person name="Echenique V."/>
        </authorList>
    </citation>
    <scope>NUCLEOTIDE SEQUENCE [LARGE SCALE GENOMIC DNA]</scope>
    <source>
        <strain evidence="6">cv. Victoria</strain>
        <tissue evidence="5">Leaf</tissue>
    </source>
</reference>
<dbReference type="EMBL" id="RWGY01000029">
    <property type="protein sequence ID" value="TVU19449.1"/>
    <property type="molecule type" value="Genomic_DNA"/>
</dbReference>
<organism evidence="5 6">
    <name type="scientific">Eragrostis curvula</name>
    <name type="common">weeping love grass</name>
    <dbReference type="NCBI Taxonomy" id="38414"/>
    <lineage>
        <taxon>Eukaryota</taxon>
        <taxon>Viridiplantae</taxon>
        <taxon>Streptophyta</taxon>
        <taxon>Embryophyta</taxon>
        <taxon>Tracheophyta</taxon>
        <taxon>Spermatophyta</taxon>
        <taxon>Magnoliopsida</taxon>
        <taxon>Liliopsida</taxon>
        <taxon>Poales</taxon>
        <taxon>Poaceae</taxon>
        <taxon>PACMAD clade</taxon>
        <taxon>Chloridoideae</taxon>
        <taxon>Eragrostideae</taxon>
        <taxon>Eragrostidinae</taxon>
        <taxon>Eragrostis</taxon>
    </lineage>
</organism>
<dbReference type="Pfam" id="PF04783">
    <property type="entry name" value="DUF630"/>
    <property type="match status" value="1"/>
</dbReference>
<feature type="non-terminal residue" evidence="5">
    <location>
        <position position="1"/>
    </location>
</feature>
<dbReference type="OrthoDB" id="1925648at2759"/>
<evidence type="ECO:0000259" key="4">
    <source>
        <dbReference type="Pfam" id="PF04783"/>
    </source>
</evidence>
<dbReference type="Gramene" id="TVU19449">
    <property type="protein sequence ID" value="TVU19449"/>
    <property type="gene ID" value="EJB05_35599"/>
</dbReference>
<feature type="region of interest" description="Disordered" evidence="2">
    <location>
        <begin position="450"/>
        <end position="543"/>
    </location>
</feature>
<sequence length="1071" mass="119413">MHAVYARSAVAIPWPGWHLRSVPEKHARGKSTSAALKWTSAVLQPVHCVTSRRICFTPSCCHWLLATACSTINVPLPQRFHVPVSRSRARAHAATRFLAPPRRARPPFHLAPGLGSAPARCFFLSAFCAKPSTAASGRAGGEGNAVAVGEGVARRRWGEGKEGMGCRSSRLDAADVSPAAALCRERRDLLRAAAERRAHLAAAHAAYFRALPRVADALARFASSHHATTPPGSPVLTLPPSDPGEPPKKRRSGSASTTPHTDSGHSHIHFCSDDASEEDSDPAGSPDACAGPGGCGGGHGEIPRPAPVAHPGAPLPDHGHGHPQERQVHQPLQHHQPPHHPPFQHQQPHYQPQQYQPFHQQPPQHQPFHQQPVPAMPEMPWEYASYNPYPSFPNTTFQGEDGTFPRYFYMRASSTPADTVYQEPYGYGSYDTNMSHMGYSYGYSNPMYGVQMPPEGDRPAEDRGREPAAAPAPPPPMPVPETSPWDFFNPFDGYEQQLPPEYNGRGYRSNGSSTSSPNSSEVRAREGIPELEEETELESMRESVKARKAVESTASNRMDNADVAAKVKESMERKDCEIESVGSASGRCRWVMIKGTVKKVNSEDHSSMVVPEDVQLPEHIGTRDVAEVVEEIKEQFNSVASCGEDVAKILEVGRMRYRSRNRILRLVFSRMIGTFALLFSSISEPPVKNSEQSAINASKRSQNSSKRFDFASDIELNTLSATMDRLYVWEKRLHKEITEEEKLRITYDREWKRLKELDATGAEPYKIDATRASIRTLLTRINIAIRSAKDISRRIHILRDDELRPHLVTLIQGLIRMWRFILECHKKQFHTILETKSHILIPKNGPERTSSKVTLELEMELLNWCSCFRNWILSQKAYIETLNGWLIKWLPQEKEETADGIAPFSPGRLGAPAVFITANDWCQAMKRIPEGTVVDTMEAFAVNVHILWERQGEEQQEKIKAEYLSRDFAKRLKSLQKEHGLQGHLEADNAVLPIADNGGAVDSRMVALDTLHKRLDEQRAKHEETVKQIREASATDLKAGLAPIFEALESFTQETLRSYENVRIPIETSGA</sequence>
<keyword evidence="6" id="KW-1185">Reference proteome</keyword>
<feature type="compositionally biased region" description="Gly residues" evidence="2">
    <location>
        <begin position="291"/>
        <end position="300"/>
    </location>
</feature>
<gene>
    <name evidence="5" type="ORF">EJB05_35599</name>
</gene>
<dbReference type="Proteomes" id="UP000324897">
    <property type="component" value="Chromosome 7"/>
</dbReference>
<feature type="coiled-coil region" evidence="1">
    <location>
        <begin position="1008"/>
        <end position="1035"/>
    </location>
</feature>
<evidence type="ECO:0000256" key="1">
    <source>
        <dbReference type="SAM" id="Coils"/>
    </source>
</evidence>
<keyword evidence="1" id="KW-0175">Coiled coil</keyword>
<evidence type="ECO:0000313" key="5">
    <source>
        <dbReference type="EMBL" id="TVU19449.1"/>
    </source>
</evidence>
<dbReference type="Pfam" id="PF04782">
    <property type="entry name" value="DUF632"/>
    <property type="match status" value="1"/>
</dbReference>